<dbReference type="Pfam" id="PF00534">
    <property type="entry name" value="Glycos_transf_1"/>
    <property type="match status" value="1"/>
</dbReference>
<keyword evidence="4" id="KW-1185">Reference proteome</keyword>
<evidence type="ECO:0000259" key="2">
    <source>
        <dbReference type="Pfam" id="PF13439"/>
    </source>
</evidence>
<dbReference type="InterPro" id="IPR001296">
    <property type="entry name" value="Glyco_trans_1"/>
</dbReference>
<dbReference type="PANTHER" id="PTHR12526">
    <property type="entry name" value="GLYCOSYLTRANSFERASE"/>
    <property type="match status" value="1"/>
</dbReference>
<evidence type="ECO:0008006" key="5">
    <source>
        <dbReference type="Google" id="ProtNLM"/>
    </source>
</evidence>
<evidence type="ECO:0000313" key="4">
    <source>
        <dbReference type="Proteomes" id="UP000215145"/>
    </source>
</evidence>
<organism evidence="3 4">
    <name type="scientific">Paenibacillus herberti</name>
    <dbReference type="NCBI Taxonomy" id="1619309"/>
    <lineage>
        <taxon>Bacteria</taxon>
        <taxon>Bacillati</taxon>
        <taxon>Bacillota</taxon>
        <taxon>Bacilli</taxon>
        <taxon>Bacillales</taxon>
        <taxon>Paenibacillaceae</taxon>
        <taxon>Paenibacillus</taxon>
    </lineage>
</organism>
<feature type="domain" description="Glycosyl transferase family 1" evidence="1">
    <location>
        <begin position="177"/>
        <end position="345"/>
    </location>
</feature>
<reference evidence="3 4" key="1">
    <citation type="submission" date="2017-07" db="EMBL/GenBank/DDBJ databases">
        <title>Paenibacillus herberti R33 genome sequencing and assembly.</title>
        <authorList>
            <person name="Su W."/>
        </authorList>
    </citation>
    <scope>NUCLEOTIDE SEQUENCE [LARGE SCALE GENOMIC DNA]</scope>
    <source>
        <strain evidence="3 4">R33</strain>
    </source>
</reference>
<dbReference type="RefSeq" id="WP_089526419.1">
    <property type="nucleotide sequence ID" value="NZ_NMUQ01000003.1"/>
</dbReference>
<dbReference type="EMBL" id="NMUQ01000003">
    <property type="protein sequence ID" value="OXM13717.1"/>
    <property type="molecule type" value="Genomic_DNA"/>
</dbReference>
<dbReference type="GO" id="GO:0016757">
    <property type="term" value="F:glycosyltransferase activity"/>
    <property type="evidence" value="ECO:0007669"/>
    <property type="project" value="InterPro"/>
</dbReference>
<protein>
    <recommendedName>
        <fullName evidence="5">Glycosyl transferase</fullName>
    </recommendedName>
</protein>
<evidence type="ECO:0000259" key="1">
    <source>
        <dbReference type="Pfam" id="PF00534"/>
    </source>
</evidence>
<name>A0A229NUY2_9BACL</name>
<dbReference type="InterPro" id="IPR028098">
    <property type="entry name" value="Glyco_trans_4-like_N"/>
</dbReference>
<dbReference type="Proteomes" id="UP000215145">
    <property type="component" value="Unassembled WGS sequence"/>
</dbReference>
<dbReference type="Gene3D" id="3.40.50.2000">
    <property type="entry name" value="Glycogen Phosphorylase B"/>
    <property type="match status" value="2"/>
</dbReference>
<dbReference type="AlphaFoldDB" id="A0A229NUY2"/>
<dbReference type="SUPFAM" id="SSF53756">
    <property type="entry name" value="UDP-Glycosyltransferase/glycogen phosphorylase"/>
    <property type="match status" value="1"/>
</dbReference>
<proteinExistence type="predicted"/>
<dbReference type="OrthoDB" id="9814612at2"/>
<sequence>MKENILVVNHAAQTGGAERVLLNWLTQVAKDRFQVKVVLLAEGPLADSIKELGFDVQIIPSGRIRHPQALMKTISSLRHMIRQHEIQKVISWSPKPHMYAGLAAWLESIPAMWWQHGVPANTMFDKVISRIPAQAVLCPSEIVSAAQSRVRANPRTVVRYPGIVMEQFQLNPQVRALTRRELGIESDTYVFAFIGRLQKWKRADVVIEAFYSSLRDRNAHLLIIGGSLFGVEEELEEELKKITLERGIADNVHFLGHQSSIEPFLWASDAVVHSSINEPFGMVVVEAMASGRLVLAVNSGGPSEIITHEADGLLYDGSSAQLAGLMSDVLDRPNHYANVAKNGIKTVNDRFSASVMAGGIEKIVLA</sequence>
<accession>A0A229NUY2</accession>
<dbReference type="CDD" id="cd03801">
    <property type="entry name" value="GT4_PimA-like"/>
    <property type="match status" value="1"/>
</dbReference>
<gene>
    <name evidence="3" type="ORF">CGZ75_22120</name>
</gene>
<dbReference type="Pfam" id="PF13439">
    <property type="entry name" value="Glyco_transf_4"/>
    <property type="match status" value="1"/>
</dbReference>
<evidence type="ECO:0000313" key="3">
    <source>
        <dbReference type="EMBL" id="OXM13717.1"/>
    </source>
</evidence>
<comment type="caution">
    <text evidence="3">The sequence shown here is derived from an EMBL/GenBank/DDBJ whole genome shotgun (WGS) entry which is preliminary data.</text>
</comment>
<feature type="domain" description="Glycosyltransferase subfamily 4-like N-terminal" evidence="2">
    <location>
        <begin position="15"/>
        <end position="164"/>
    </location>
</feature>